<evidence type="ECO:0000313" key="2">
    <source>
        <dbReference type="Proteomes" id="UP001056778"/>
    </source>
</evidence>
<organism evidence="1 2">
    <name type="scientific">Holotrichia oblita</name>
    <name type="common">Chafer beetle</name>
    <dbReference type="NCBI Taxonomy" id="644536"/>
    <lineage>
        <taxon>Eukaryota</taxon>
        <taxon>Metazoa</taxon>
        <taxon>Ecdysozoa</taxon>
        <taxon>Arthropoda</taxon>
        <taxon>Hexapoda</taxon>
        <taxon>Insecta</taxon>
        <taxon>Pterygota</taxon>
        <taxon>Neoptera</taxon>
        <taxon>Endopterygota</taxon>
        <taxon>Coleoptera</taxon>
        <taxon>Polyphaga</taxon>
        <taxon>Scarabaeiformia</taxon>
        <taxon>Scarabaeidae</taxon>
        <taxon>Melolonthinae</taxon>
        <taxon>Holotrichia</taxon>
    </lineage>
</organism>
<proteinExistence type="predicted"/>
<comment type="caution">
    <text evidence="1">The sequence shown here is derived from an EMBL/GenBank/DDBJ whole genome shotgun (WGS) entry which is preliminary data.</text>
</comment>
<gene>
    <name evidence="1" type="ORF">MML48_3g00009508</name>
</gene>
<accession>A0ACB9TG07</accession>
<protein>
    <submittedName>
        <fullName evidence="1">Cuticle protein</fullName>
    </submittedName>
</protein>
<evidence type="ECO:0000313" key="1">
    <source>
        <dbReference type="EMBL" id="KAI4465714.1"/>
    </source>
</evidence>
<dbReference type="EMBL" id="CM043017">
    <property type="protein sequence ID" value="KAI4465714.1"/>
    <property type="molecule type" value="Genomic_DNA"/>
</dbReference>
<reference evidence="1" key="1">
    <citation type="submission" date="2022-04" db="EMBL/GenBank/DDBJ databases">
        <title>Chromosome-scale genome assembly of Holotrichia oblita Faldermann.</title>
        <authorList>
            <person name="Rongchong L."/>
        </authorList>
    </citation>
    <scope>NUCLEOTIDE SEQUENCE</scope>
    <source>
        <strain evidence="1">81SQS9</strain>
    </source>
</reference>
<keyword evidence="2" id="KW-1185">Reference proteome</keyword>
<dbReference type="Proteomes" id="UP001056778">
    <property type="component" value="Chromosome 3"/>
</dbReference>
<sequence length="222" mass="23376">MNTLIVFFASAIALAAAASLPTPAPPGKHVAILKQVSEIDPEGSYQYSFEAENGISVEEAGHTSANAENAVVASGNFKYTGPDGVPYSVQYVADENGFQPQAAHLPVAPTPPPIPAYIARALDWIAAHPAPPEKPAPPRPPVAIILRQLNNFNPDGSYQYSYETSDGTAVEESGHPSTTLQEQPIVVTGNFKYVSPEGSPISVQYVGDENGFQPQGSHLPGA</sequence>
<name>A0ACB9TG07_HOLOL</name>